<evidence type="ECO:0000313" key="2">
    <source>
        <dbReference type="Proteomes" id="UP001629432"/>
    </source>
</evidence>
<protein>
    <submittedName>
        <fullName evidence="1">Uncharacterized protein</fullName>
    </submittedName>
</protein>
<dbReference type="Proteomes" id="UP001629432">
    <property type="component" value="Unassembled WGS sequence"/>
</dbReference>
<dbReference type="RefSeq" id="WP_408337128.1">
    <property type="nucleotide sequence ID" value="NZ_JAQQCF010000013.1"/>
</dbReference>
<dbReference type="EMBL" id="JAQQCF010000013">
    <property type="protein sequence ID" value="MFM0638259.1"/>
    <property type="molecule type" value="Genomic_DNA"/>
</dbReference>
<comment type="caution">
    <text evidence="1">The sequence shown here is derived from an EMBL/GenBank/DDBJ whole genome shotgun (WGS) entry which is preliminary data.</text>
</comment>
<dbReference type="SUPFAM" id="SSF52266">
    <property type="entry name" value="SGNH hydrolase"/>
    <property type="match status" value="1"/>
</dbReference>
<sequence>MDDALLARVTSPEGGTLRGEFTGDGVHSTAAGYAAMRATALAALTSTME</sequence>
<accession>A0ABW9DUF4</accession>
<gene>
    <name evidence="1" type="ORF">PQQ63_16300</name>
</gene>
<evidence type="ECO:0000313" key="1">
    <source>
        <dbReference type="EMBL" id="MFM0638259.1"/>
    </source>
</evidence>
<name>A0ABW9DUF4_9BURK</name>
<organism evidence="1 2">
    <name type="scientific">Paraburkholderia metrosideri</name>
    <dbReference type="NCBI Taxonomy" id="580937"/>
    <lineage>
        <taxon>Bacteria</taxon>
        <taxon>Pseudomonadati</taxon>
        <taxon>Pseudomonadota</taxon>
        <taxon>Betaproteobacteria</taxon>
        <taxon>Burkholderiales</taxon>
        <taxon>Burkholderiaceae</taxon>
        <taxon>Paraburkholderia</taxon>
    </lineage>
</organism>
<reference evidence="1 2" key="1">
    <citation type="journal article" date="2024" name="Chem. Sci.">
        <title>Discovery of megapolipeptins by genome mining of a Burkholderiales bacteria collection.</title>
        <authorList>
            <person name="Paulo B.S."/>
            <person name="Recchia M.J.J."/>
            <person name="Lee S."/>
            <person name="Fergusson C.H."/>
            <person name="Romanowski S.B."/>
            <person name="Hernandez A."/>
            <person name="Krull N."/>
            <person name="Liu D.Y."/>
            <person name="Cavanagh H."/>
            <person name="Bos A."/>
            <person name="Gray C.A."/>
            <person name="Murphy B.T."/>
            <person name="Linington R.G."/>
            <person name="Eustaquio A.S."/>
        </authorList>
    </citation>
    <scope>NUCLEOTIDE SEQUENCE [LARGE SCALE GENOMIC DNA]</scope>
    <source>
        <strain evidence="1 2">RL17-338-BIC-A</strain>
    </source>
</reference>
<proteinExistence type="predicted"/>
<keyword evidence="2" id="KW-1185">Reference proteome</keyword>